<dbReference type="PROSITE" id="PS50006">
    <property type="entry name" value="FHA_DOMAIN"/>
    <property type="match status" value="1"/>
</dbReference>
<reference evidence="5" key="1">
    <citation type="submission" date="2024-04" db="EMBL/GenBank/DDBJ databases">
        <authorList>
            <person name="Shaw F."/>
            <person name="Minotto A."/>
        </authorList>
    </citation>
    <scope>NUCLEOTIDE SEQUENCE [LARGE SCALE GENOMIC DNA]</scope>
</reference>
<dbReference type="InterPro" id="IPR051176">
    <property type="entry name" value="Cent_Immune-Sig_Mod"/>
</dbReference>
<feature type="compositionally biased region" description="Polar residues" evidence="2">
    <location>
        <begin position="702"/>
        <end position="752"/>
    </location>
</feature>
<name>A0ABP1DNB0_9APHY</name>
<proteinExistence type="predicted"/>
<feature type="compositionally biased region" description="Pro residues" evidence="2">
    <location>
        <begin position="255"/>
        <end position="264"/>
    </location>
</feature>
<feature type="compositionally biased region" description="Low complexity" evidence="2">
    <location>
        <begin position="279"/>
        <end position="296"/>
    </location>
</feature>
<evidence type="ECO:0000313" key="5">
    <source>
        <dbReference type="Proteomes" id="UP001497453"/>
    </source>
</evidence>
<feature type="compositionally biased region" description="Acidic residues" evidence="2">
    <location>
        <begin position="399"/>
        <end position="415"/>
    </location>
</feature>
<gene>
    <name evidence="4" type="ORF">GFSPODELE1_LOCUS7299</name>
</gene>
<dbReference type="SUPFAM" id="SSF49879">
    <property type="entry name" value="SMAD/FHA domain"/>
    <property type="match status" value="1"/>
</dbReference>
<evidence type="ECO:0000256" key="1">
    <source>
        <dbReference type="SAM" id="Coils"/>
    </source>
</evidence>
<evidence type="ECO:0000259" key="3">
    <source>
        <dbReference type="PROSITE" id="PS50006"/>
    </source>
</evidence>
<feature type="region of interest" description="Disordered" evidence="2">
    <location>
        <begin position="246"/>
        <end position="296"/>
    </location>
</feature>
<accession>A0ABP1DNB0</accession>
<organism evidence="4 5">
    <name type="scientific">Somion occarium</name>
    <dbReference type="NCBI Taxonomy" id="3059160"/>
    <lineage>
        <taxon>Eukaryota</taxon>
        <taxon>Fungi</taxon>
        <taxon>Dikarya</taxon>
        <taxon>Basidiomycota</taxon>
        <taxon>Agaricomycotina</taxon>
        <taxon>Agaricomycetes</taxon>
        <taxon>Polyporales</taxon>
        <taxon>Cerrenaceae</taxon>
        <taxon>Somion</taxon>
    </lineage>
</organism>
<feature type="coiled-coil region" evidence="1">
    <location>
        <begin position="586"/>
        <end position="613"/>
    </location>
</feature>
<dbReference type="Gene3D" id="2.60.200.20">
    <property type="match status" value="1"/>
</dbReference>
<dbReference type="EMBL" id="OZ037948">
    <property type="protein sequence ID" value="CAL1709323.1"/>
    <property type="molecule type" value="Genomic_DNA"/>
</dbReference>
<dbReference type="Pfam" id="PF00498">
    <property type="entry name" value="FHA"/>
    <property type="match status" value="1"/>
</dbReference>
<feature type="domain" description="FHA" evidence="3">
    <location>
        <begin position="38"/>
        <end position="94"/>
    </location>
</feature>
<feature type="compositionally biased region" description="Basic and acidic residues" evidence="2">
    <location>
        <begin position="446"/>
        <end position="455"/>
    </location>
</feature>
<feature type="region of interest" description="Disordered" evidence="2">
    <location>
        <begin position="396"/>
        <end position="473"/>
    </location>
</feature>
<dbReference type="Gene3D" id="1.20.58.60">
    <property type="match status" value="1"/>
</dbReference>
<sequence>MPPFTPALSPVQLPALYLYPLNDSFIPKHISLVNNQRVKIGRQTNAKTVPAERNGYFDSKVLSRQHAEVWEESGKIFIKDVKSSNGTFINGERLSPEGLESEPFELKTDDVVEFGIDIVGEDNKTIIHHKVAARVVCVFTDQDAQAAARAEAQSASFSLNAATSGVGGAFNFASQAGANGAPGPQRRGTMQTQGLGMGGMGGSARAPGKNNLTFDHILSRLQGELQKSRETSNDLHSLSSAMNDIHETLGGNLPPNLPPYPQTLPPVVAAQSTQQPQPAESSQVTGSSTSTQDSTAALAQLQAQLHETQMSLASHVDKIRSLEGMLAEHEAIKQEVSSMRELMEERKREMELFRVHSQSPNHLRRHPSRMEEGGDGEYMHDEDDDARSVATVIPHELERVDEEDEEQMAAEEEEEERRRRRDELGRPRTPEPTGIGMAEDDEEQDSEQRRTDHSHLHAQSAPSSQSSATASSSALPDDLIHRMNTLTNQLENALELSRSLEAQHHTAQSTISQLESKVSTLESLVQATQAQVQAQSNAQQELVQSIEARQPSIALIEEERTRERESLTEMLNDWKKSVEGQWSDVREEWAEERDRLKRAREEFESRVQSVENGLNSTVTKVESGLASLTALQVQHQFLQPNGNAKINGGGLFTPPSPRSLSVASTRPRQRKRRPSSTRGRSHSRSLSPGSTQLIGRDHSPVSPVSNDDLSSPKSRTHRQSSWMTDDSGSDSESLPINGLTKPTDSLDLQKTTAGLKYPITPEPSLRDQPVTGLNPSSVVAEAKDPPKDARAHLNNLSALAGFLALTVAAAAVAWRVKSDGSV</sequence>
<dbReference type="Proteomes" id="UP001497453">
    <property type="component" value="Chromosome 5"/>
</dbReference>
<feature type="region of interest" description="Disordered" evidence="2">
    <location>
        <begin position="358"/>
        <end position="383"/>
    </location>
</feature>
<dbReference type="InterPro" id="IPR000253">
    <property type="entry name" value="FHA_dom"/>
</dbReference>
<feature type="compositionally biased region" description="Basic residues" evidence="2">
    <location>
        <begin position="667"/>
        <end position="683"/>
    </location>
</feature>
<feature type="coiled-coil region" evidence="1">
    <location>
        <begin position="483"/>
        <end position="531"/>
    </location>
</feature>
<dbReference type="PANTHER" id="PTHR15715">
    <property type="entry name" value="CENTROSOMAL PROTEIN OF 170 KDA"/>
    <property type="match status" value="1"/>
</dbReference>
<dbReference type="InterPro" id="IPR008984">
    <property type="entry name" value="SMAD_FHA_dom_sf"/>
</dbReference>
<feature type="region of interest" description="Disordered" evidence="2">
    <location>
        <begin position="642"/>
        <end position="776"/>
    </location>
</feature>
<dbReference type="PANTHER" id="PTHR15715:SF37">
    <property type="entry name" value="LD47843P"/>
    <property type="match status" value="1"/>
</dbReference>
<feature type="compositionally biased region" description="Low complexity" evidence="2">
    <location>
        <begin position="457"/>
        <end position="473"/>
    </location>
</feature>
<keyword evidence="1" id="KW-0175">Coiled coil</keyword>
<keyword evidence="5" id="KW-1185">Reference proteome</keyword>
<protein>
    <recommendedName>
        <fullName evidence="3">FHA domain-containing protein</fullName>
    </recommendedName>
</protein>
<evidence type="ECO:0000256" key="2">
    <source>
        <dbReference type="SAM" id="MobiDB-lite"/>
    </source>
</evidence>
<feature type="compositionally biased region" description="Polar residues" evidence="2">
    <location>
        <begin position="684"/>
        <end position="693"/>
    </location>
</feature>
<evidence type="ECO:0000313" key="4">
    <source>
        <dbReference type="EMBL" id="CAL1709323.1"/>
    </source>
</evidence>
<dbReference type="SMART" id="SM00240">
    <property type="entry name" value="FHA"/>
    <property type="match status" value="1"/>
</dbReference>